<evidence type="ECO:0000313" key="4">
    <source>
        <dbReference type="Proteomes" id="UP001201812"/>
    </source>
</evidence>
<dbReference type="GO" id="GO:0016020">
    <property type="term" value="C:membrane"/>
    <property type="evidence" value="ECO:0007669"/>
    <property type="project" value="InterPro"/>
</dbReference>
<feature type="region of interest" description="Disordered" evidence="1">
    <location>
        <begin position="679"/>
        <end position="699"/>
    </location>
</feature>
<dbReference type="Pfam" id="PF07062">
    <property type="entry name" value="Clc-like"/>
    <property type="match status" value="1"/>
</dbReference>
<dbReference type="Gene3D" id="1.20.140.150">
    <property type="match status" value="1"/>
</dbReference>
<organism evidence="3 4">
    <name type="scientific">Ditylenchus destructor</name>
    <dbReference type="NCBI Taxonomy" id="166010"/>
    <lineage>
        <taxon>Eukaryota</taxon>
        <taxon>Metazoa</taxon>
        <taxon>Ecdysozoa</taxon>
        <taxon>Nematoda</taxon>
        <taxon>Chromadorea</taxon>
        <taxon>Rhabditida</taxon>
        <taxon>Tylenchina</taxon>
        <taxon>Tylenchomorpha</taxon>
        <taxon>Sphaerularioidea</taxon>
        <taxon>Anguinidae</taxon>
        <taxon>Anguininae</taxon>
        <taxon>Ditylenchus</taxon>
    </lineage>
</organism>
<protein>
    <submittedName>
        <fullName evidence="3">Clc-like domain-containing protein</fullName>
    </submittedName>
</protein>
<name>A0AAD4NJ65_9BILA</name>
<dbReference type="PANTHER" id="PTHR35574">
    <property type="entry name" value="PUTATIVE-RELATED"/>
    <property type="match status" value="1"/>
</dbReference>
<feature type="transmembrane region" description="Helical" evidence="2">
    <location>
        <begin position="159"/>
        <end position="184"/>
    </location>
</feature>
<feature type="transmembrane region" description="Helical" evidence="2">
    <location>
        <begin position="204"/>
        <end position="233"/>
    </location>
</feature>
<feature type="region of interest" description="Disordered" evidence="1">
    <location>
        <begin position="488"/>
        <end position="571"/>
    </location>
</feature>
<proteinExistence type="predicted"/>
<keyword evidence="4" id="KW-1185">Reference proteome</keyword>
<keyword evidence="2" id="KW-1133">Transmembrane helix</keyword>
<dbReference type="PANTHER" id="PTHR35574:SF2">
    <property type="entry name" value="CLAUDIN-LIKE IN CAENORHABDITIS"/>
    <property type="match status" value="1"/>
</dbReference>
<accession>A0AAD4NJ65</accession>
<evidence type="ECO:0000256" key="1">
    <source>
        <dbReference type="SAM" id="MobiDB-lite"/>
    </source>
</evidence>
<keyword evidence="2" id="KW-0472">Membrane</keyword>
<comment type="caution">
    <text evidence="3">The sequence shown here is derived from an EMBL/GenBank/DDBJ whole genome shotgun (WGS) entry which is preliminary data.</text>
</comment>
<keyword evidence="2" id="KW-0812">Transmembrane</keyword>
<reference evidence="3" key="1">
    <citation type="submission" date="2022-01" db="EMBL/GenBank/DDBJ databases">
        <title>Genome Sequence Resource for Two Populations of Ditylenchus destructor, the Migratory Endoparasitic Phytonematode.</title>
        <authorList>
            <person name="Zhang H."/>
            <person name="Lin R."/>
            <person name="Xie B."/>
        </authorList>
    </citation>
    <scope>NUCLEOTIDE SEQUENCE</scope>
    <source>
        <strain evidence="3">BazhouSP</strain>
    </source>
</reference>
<gene>
    <name evidence="3" type="ORF">DdX_03361</name>
</gene>
<dbReference type="InterPro" id="IPR010761">
    <property type="entry name" value="Clc_prot-like"/>
</dbReference>
<feature type="transmembrane region" description="Helical" evidence="2">
    <location>
        <begin position="130"/>
        <end position="152"/>
    </location>
</feature>
<evidence type="ECO:0000313" key="3">
    <source>
        <dbReference type="EMBL" id="KAI1726637.1"/>
    </source>
</evidence>
<dbReference type="Proteomes" id="UP001201812">
    <property type="component" value="Unassembled WGS sequence"/>
</dbReference>
<sequence>MAGRCNKRTVWVGSFLLLLVLAFTAHLLAVLTPTWQYVYLEDGRTEHHHGLWLDCKRDYSNEYGKPREYYETLYRIKDLQGPFDQFWLPPLQCVFKFDYWIDDEDWYEHGYDENRLWGDAYQHLFIGWKIASLTAHCFALICSLSSLIILFFAFCHRLLVCVAAVLVTLAVITALIGNTVYFMFANYQDNNIIKEEDGIYEQWFGWSFYASILGNALLLIASVLGCMATTAILSARRTKLVKIEVDDGDDNARLIHIQRSSNGPSGSGSDSSQFKRSYSAVYKIDSAALRKWEKNTMKNVARTDFKRTNSMPNIKKGILHQRTMSSSILQSSTDISKAFTDPPRQFIPSANRKLAANVTRAESPEDDMIYEYVDQHSMSLNSTLKLNPEVPTSRSTANLVTAMHTYDRVPSECYSQNSRTHLLQAEADNEYLKPKSISSRSESSIHMADLPAQTTSGIQQLPSLPRNLYEREIYERQEADRITTKFNAFAPIREQREPLFAPEQRSSPRPEPLFSSPMRPKIPPKPPQRSSQYSGETVPSAPALTFKPPPKREGIQINTFQGDNGKNGNSRSITNLVDVGSDRSTVSAFDRRESTDMTSTPGSLISDYSPFKQSAVLSPLNLRSFGVKETSFNTVTGAPYLGRYTPSEMDRSVGSTATYVANSPAYEMLSEAGTPTAAHTGYRFQRGDGAPGSSSRTIV</sequence>
<feature type="compositionally biased region" description="Polar residues" evidence="1">
    <location>
        <begin position="556"/>
        <end position="571"/>
    </location>
</feature>
<dbReference type="AlphaFoldDB" id="A0AAD4NJ65"/>
<dbReference type="EMBL" id="JAKKPZ010000002">
    <property type="protein sequence ID" value="KAI1726637.1"/>
    <property type="molecule type" value="Genomic_DNA"/>
</dbReference>
<evidence type="ECO:0000256" key="2">
    <source>
        <dbReference type="SAM" id="Phobius"/>
    </source>
</evidence>